<dbReference type="SUPFAM" id="SSF161098">
    <property type="entry name" value="MetI-like"/>
    <property type="match status" value="1"/>
</dbReference>
<evidence type="ECO:0000259" key="8">
    <source>
        <dbReference type="PROSITE" id="PS50928"/>
    </source>
</evidence>
<feature type="transmembrane region" description="Helical" evidence="7">
    <location>
        <begin position="278"/>
        <end position="296"/>
    </location>
</feature>
<name>A0ABS1TCH2_9CLOT</name>
<feature type="transmembrane region" description="Helical" evidence="7">
    <location>
        <begin position="24"/>
        <end position="42"/>
    </location>
</feature>
<evidence type="ECO:0000256" key="7">
    <source>
        <dbReference type="RuleBase" id="RU363032"/>
    </source>
</evidence>
<protein>
    <submittedName>
        <fullName evidence="9">Sugar ABC transporter permease</fullName>
    </submittedName>
</protein>
<feature type="transmembrane region" description="Helical" evidence="7">
    <location>
        <begin position="169"/>
        <end position="193"/>
    </location>
</feature>
<evidence type="ECO:0000256" key="5">
    <source>
        <dbReference type="ARBA" id="ARBA00022989"/>
    </source>
</evidence>
<reference evidence="9 10" key="1">
    <citation type="submission" date="2021-01" db="EMBL/GenBank/DDBJ databases">
        <title>Genome public.</title>
        <authorList>
            <person name="Liu C."/>
            <person name="Sun Q."/>
        </authorList>
    </citation>
    <scope>NUCLEOTIDE SEQUENCE [LARGE SCALE GENOMIC DNA]</scope>
    <source>
        <strain evidence="9 10">YIM B02515</strain>
    </source>
</reference>
<dbReference type="InterPro" id="IPR035906">
    <property type="entry name" value="MetI-like_sf"/>
</dbReference>
<dbReference type="EMBL" id="JAESWC010000009">
    <property type="protein sequence ID" value="MBL4937040.1"/>
    <property type="molecule type" value="Genomic_DNA"/>
</dbReference>
<keyword evidence="5 7" id="KW-1133">Transmembrane helix</keyword>
<feature type="transmembrane region" description="Helical" evidence="7">
    <location>
        <begin position="89"/>
        <end position="108"/>
    </location>
</feature>
<proteinExistence type="inferred from homology"/>
<dbReference type="InterPro" id="IPR000515">
    <property type="entry name" value="MetI-like"/>
</dbReference>
<evidence type="ECO:0000256" key="6">
    <source>
        <dbReference type="ARBA" id="ARBA00023136"/>
    </source>
</evidence>
<comment type="similarity">
    <text evidence="7">Belongs to the binding-protein-dependent transport system permease family.</text>
</comment>
<evidence type="ECO:0000313" key="9">
    <source>
        <dbReference type="EMBL" id="MBL4937040.1"/>
    </source>
</evidence>
<dbReference type="PANTHER" id="PTHR30193">
    <property type="entry name" value="ABC TRANSPORTER PERMEASE PROTEIN"/>
    <property type="match status" value="1"/>
</dbReference>
<keyword evidence="10" id="KW-1185">Reference proteome</keyword>
<comment type="caution">
    <text evidence="9">The sequence shown here is derived from an EMBL/GenBank/DDBJ whole genome shotgun (WGS) entry which is preliminary data.</text>
</comment>
<keyword evidence="4 7" id="KW-0812">Transmembrane</keyword>
<dbReference type="CDD" id="cd06261">
    <property type="entry name" value="TM_PBP2"/>
    <property type="match status" value="1"/>
</dbReference>
<dbReference type="PROSITE" id="PS50928">
    <property type="entry name" value="ABC_TM1"/>
    <property type="match status" value="1"/>
</dbReference>
<keyword evidence="2 7" id="KW-0813">Transport</keyword>
<comment type="subcellular location">
    <subcellularLocation>
        <location evidence="1 7">Cell membrane</location>
        <topology evidence="1 7">Multi-pass membrane protein</topology>
    </subcellularLocation>
</comment>
<gene>
    <name evidence="9" type="ORF">JK636_14895</name>
</gene>
<evidence type="ECO:0000256" key="4">
    <source>
        <dbReference type="ARBA" id="ARBA00022692"/>
    </source>
</evidence>
<feature type="domain" description="ABC transmembrane type-1" evidence="8">
    <location>
        <begin position="83"/>
        <end position="296"/>
    </location>
</feature>
<evidence type="ECO:0000256" key="1">
    <source>
        <dbReference type="ARBA" id="ARBA00004651"/>
    </source>
</evidence>
<dbReference type="Pfam" id="PF00528">
    <property type="entry name" value="BPD_transp_1"/>
    <property type="match status" value="1"/>
</dbReference>
<dbReference type="RefSeq" id="WP_202749795.1">
    <property type="nucleotide sequence ID" value="NZ_JAESWC010000009.1"/>
</dbReference>
<feature type="transmembrane region" description="Helical" evidence="7">
    <location>
        <begin position="227"/>
        <end position="244"/>
    </location>
</feature>
<sequence>MGKVLQVSKKTRELKIPGVIKKNMSGWLIMAPTLILFAFFVWEPLLASIRLSLYSAKGMRTVEFVGLKNYIDVFHHPDFFPAVRNTFSYTIWSLLIGFLVPIIMAVIINEMVHAKGLFRVGIYFPNIVPGLATVMMWAFIFRPGKTGVLNIILGNIGVQPQVWLSNPKITIPLIVLTMTWKGAGATALIYLAALQGINPELYEAAIIDGAGIWKRIVHVTVPNLKNLIRSLLILQVISVFQILYEPLVMTNGGPNNASISIMQLVFKYAFEKFDYPKAAAVSVIISLFLVTLTAVYNKFSKEQDI</sequence>
<evidence type="ECO:0000313" key="10">
    <source>
        <dbReference type="Proteomes" id="UP000632377"/>
    </source>
</evidence>
<keyword evidence="3" id="KW-1003">Cell membrane</keyword>
<keyword evidence="6 7" id="KW-0472">Membrane</keyword>
<feature type="transmembrane region" description="Helical" evidence="7">
    <location>
        <begin position="120"/>
        <end position="140"/>
    </location>
</feature>
<accession>A0ABS1TCH2</accession>
<evidence type="ECO:0000256" key="2">
    <source>
        <dbReference type="ARBA" id="ARBA00022448"/>
    </source>
</evidence>
<dbReference type="Gene3D" id="1.10.3720.10">
    <property type="entry name" value="MetI-like"/>
    <property type="match status" value="1"/>
</dbReference>
<evidence type="ECO:0000256" key="3">
    <source>
        <dbReference type="ARBA" id="ARBA00022475"/>
    </source>
</evidence>
<organism evidence="9 10">
    <name type="scientific">Clostridium rhizosphaerae</name>
    <dbReference type="NCBI Taxonomy" id="2803861"/>
    <lineage>
        <taxon>Bacteria</taxon>
        <taxon>Bacillati</taxon>
        <taxon>Bacillota</taxon>
        <taxon>Clostridia</taxon>
        <taxon>Eubacteriales</taxon>
        <taxon>Clostridiaceae</taxon>
        <taxon>Clostridium</taxon>
    </lineage>
</organism>
<dbReference type="InterPro" id="IPR051393">
    <property type="entry name" value="ABC_transporter_permease"/>
</dbReference>
<dbReference type="PANTHER" id="PTHR30193:SF41">
    <property type="entry name" value="DIACETYLCHITOBIOSE UPTAKE SYSTEM PERMEASE PROTEIN NGCF"/>
    <property type="match status" value="1"/>
</dbReference>
<dbReference type="Proteomes" id="UP000632377">
    <property type="component" value="Unassembled WGS sequence"/>
</dbReference>